<dbReference type="eggNOG" id="COG0526">
    <property type="taxonomic scope" value="Bacteria"/>
</dbReference>
<keyword evidence="7" id="KW-1185">Reference proteome</keyword>
<dbReference type="RefSeq" id="WP_023432757.1">
    <property type="nucleotide sequence ID" value="NZ_AWXZ01000035.1"/>
</dbReference>
<dbReference type="Proteomes" id="UP000017819">
    <property type="component" value="Unassembled WGS sequence"/>
</dbReference>
<keyword evidence="4" id="KW-0812">Transmembrane</keyword>
<dbReference type="GO" id="GO:0030313">
    <property type="term" value="C:cell envelope"/>
    <property type="evidence" value="ECO:0007669"/>
    <property type="project" value="UniProtKB-SubCell"/>
</dbReference>
<proteinExistence type="predicted"/>
<protein>
    <submittedName>
        <fullName evidence="6">Thiol:disulfide oxidoreductase TlpA</fullName>
    </submittedName>
</protein>
<dbReference type="InterPro" id="IPR017937">
    <property type="entry name" value="Thioredoxin_CS"/>
</dbReference>
<feature type="domain" description="Thioredoxin" evidence="5">
    <location>
        <begin position="74"/>
        <end position="220"/>
    </location>
</feature>
<comment type="caution">
    <text evidence="6">The sequence shown here is derived from an EMBL/GenBank/DDBJ whole genome shotgun (WGS) entry which is preliminary data.</text>
</comment>
<dbReference type="STRING" id="631454.N177_2628"/>
<dbReference type="PROSITE" id="PS00194">
    <property type="entry name" value="THIOREDOXIN_1"/>
    <property type="match status" value="1"/>
</dbReference>
<dbReference type="PANTHER" id="PTHR42852:SF13">
    <property type="entry name" value="PROTEIN DIPZ"/>
    <property type="match status" value="1"/>
</dbReference>
<name>V4RFL5_9HYPH</name>
<evidence type="ECO:0000256" key="1">
    <source>
        <dbReference type="ARBA" id="ARBA00004196"/>
    </source>
</evidence>
<accession>V4RFL5</accession>
<dbReference type="InterPro" id="IPR013740">
    <property type="entry name" value="Redoxin"/>
</dbReference>
<evidence type="ECO:0000259" key="5">
    <source>
        <dbReference type="PROSITE" id="PS51352"/>
    </source>
</evidence>
<keyword evidence="4" id="KW-1133">Transmembrane helix</keyword>
<keyword evidence="3" id="KW-0676">Redox-active center</keyword>
<dbReference type="InterPro" id="IPR036249">
    <property type="entry name" value="Thioredoxin-like_sf"/>
</dbReference>
<evidence type="ECO:0000313" key="7">
    <source>
        <dbReference type="Proteomes" id="UP000017819"/>
    </source>
</evidence>
<reference evidence="6 7" key="1">
    <citation type="journal article" date="2014" name="Genome Announc.">
        <title>Draft Genome Sequence of Lutibaculum baratangense Strain AMV1T, Isolated from a Mud Volcano in Andamans, India.</title>
        <authorList>
            <person name="Singh A."/>
            <person name="Sreenivas A."/>
            <person name="Sathyanarayana Reddy G."/>
            <person name="Pinnaka A.K."/>
            <person name="Shivaji S."/>
        </authorList>
    </citation>
    <scope>NUCLEOTIDE SEQUENCE [LARGE SCALE GENOMIC DNA]</scope>
    <source>
        <strain evidence="6 7">AMV1</strain>
    </source>
</reference>
<dbReference type="SUPFAM" id="SSF52833">
    <property type="entry name" value="Thioredoxin-like"/>
    <property type="match status" value="1"/>
</dbReference>
<dbReference type="Gene3D" id="3.40.30.10">
    <property type="entry name" value="Glutaredoxin"/>
    <property type="match status" value="1"/>
</dbReference>
<evidence type="ECO:0000256" key="3">
    <source>
        <dbReference type="ARBA" id="ARBA00023284"/>
    </source>
</evidence>
<organism evidence="6 7">
    <name type="scientific">Lutibaculum baratangense AMV1</name>
    <dbReference type="NCBI Taxonomy" id="631454"/>
    <lineage>
        <taxon>Bacteria</taxon>
        <taxon>Pseudomonadati</taxon>
        <taxon>Pseudomonadota</taxon>
        <taxon>Alphaproteobacteria</taxon>
        <taxon>Hyphomicrobiales</taxon>
        <taxon>Tepidamorphaceae</taxon>
        <taxon>Lutibaculum</taxon>
    </lineage>
</organism>
<keyword evidence="4" id="KW-0472">Membrane</keyword>
<dbReference type="EMBL" id="AWXZ01000035">
    <property type="protein sequence ID" value="ESR24179.1"/>
    <property type="molecule type" value="Genomic_DNA"/>
</dbReference>
<gene>
    <name evidence="6" type="ORF">N177_2628</name>
</gene>
<comment type="subcellular location">
    <subcellularLocation>
        <location evidence="1">Cell envelope</location>
    </subcellularLocation>
</comment>
<dbReference type="NCBIfam" id="NF047696">
    <property type="entry name" value="ThlDiSintTplARhiz"/>
    <property type="match status" value="1"/>
</dbReference>
<sequence>MSSDGTPTETKAAPRRRTTMLAGGALAVVLGAAAVYGIGFATGNGEAAACAADPATLAALGERARGEVAAVIVPDAPDPLPEMRFSDEDGSERALSEWKGKVVLLNLWATWCVPCREEMPALDTLQAELGGQDFEVVAVNLDRGDAEKPRKFLAETGIEHLALYRDPGNEIFSTLKSRGRAFGLPTTLLVDAEGCEIGHLPGPADWASGDALDLVRAALGRPDQGG</sequence>
<dbReference type="AlphaFoldDB" id="V4RFL5"/>
<dbReference type="GO" id="GO:0017004">
    <property type="term" value="P:cytochrome complex assembly"/>
    <property type="evidence" value="ECO:0007669"/>
    <property type="project" value="UniProtKB-KW"/>
</dbReference>
<dbReference type="GO" id="GO:0015036">
    <property type="term" value="F:disulfide oxidoreductase activity"/>
    <property type="evidence" value="ECO:0007669"/>
    <property type="project" value="UniProtKB-ARBA"/>
</dbReference>
<feature type="transmembrane region" description="Helical" evidence="4">
    <location>
        <begin position="21"/>
        <end position="41"/>
    </location>
</feature>
<dbReference type="PATRIC" id="fig|631454.5.peg.2597"/>
<dbReference type="InterPro" id="IPR013766">
    <property type="entry name" value="Thioredoxin_domain"/>
</dbReference>
<keyword evidence="2" id="KW-0201">Cytochrome c-type biogenesis</keyword>
<dbReference type="CDD" id="cd02966">
    <property type="entry name" value="TlpA_like_family"/>
    <property type="match status" value="1"/>
</dbReference>
<dbReference type="PROSITE" id="PS51352">
    <property type="entry name" value="THIOREDOXIN_2"/>
    <property type="match status" value="1"/>
</dbReference>
<evidence type="ECO:0000256" key="2">
    <source>
        <dbReference type="ARBA" id="ARBA00022748"/>
    </source>
</evidence>
<dbReference type="Pfam" id="PF08534">
    <property type="entry name" value="Redoxin"/>
    <property type="match status" value="1"/>
</dbReference>
<evidence type="ECO:0000313" key="6">
    <source>
        <dbReference type="EMBL" id="ESR24179.1"/>
    </source>
</evidence>
<dbReference type="PANTHER" id="PTHR42852">
    <property type="entry name" value="THIOL:DISULFIDE INTERCHANGE PROTEIN DSBE"/>
    <property type="match status" value="1"/>
</dbReference>
<evidence type="ECO:0000256" key="4">
    <source>
        <dbReference type="SAM" id="Phobius"/>
    </source>
</evidence>
<dbReference type="InterPro" id="IPR050553">
    <property type="entry name" value="Thioredoxin_ResA/DsbE_sf"/>
</dbReference>